<dbReference type="InterPro" id="IPR051531">
    <property type="entry name" value="N-acetyltransferase"/>
</dbReference>
<dbReference type="GO" id="GO:0016747">
    <property type="term" value="F:acyltransferase activity, transferring groups other than amino-acyl groups"/>
    <property type="evidence" value="ECO:0007669"/>
    <property type="project" value="InterPro"/>
</dbReference>
<evidence type="ECO:0000259" key="1">
    <source>
        <dbReference type="PROSITE" id="PS51186"/>
    </source>
</evidence>
<dbReference type="EMBL" id="CADCWI010000097">
    <property type="protein sequence ID" value="CAA9562153.1"/>
    <property type="molecule type" value="Genomic_DNA"/>
</dbReference>
<evidence type="ECO:0000313" key="2">
    <source>
        <dbReference type="EMBL" id="CAA9562153.1"/>
    </source>
</evidence>
<organism evidence="2">
    <name type="scientific">uncultured Thermomicrobiales bacterium</name>
    <dbReference type="NCBI Taxonomy" id="1645740"/>
    <lineage>
        <taxon>Bacteria</taxon>
        <taxon>Pseudomonadati</taxon>
        <taxon>Thermomicrobiota</taxon>
        <taxon>Thermomicrobia</taxon>
        <taxon>Thermomicrobiales</taxon>
        <taxon>environmental samples</taxon>
    </lineage>
</organism>
<protein>
    <submittedName>
        <fullName evidence="2">Acetyltransferase</fullName>
    </submittedName>
</protein>
<accession>A0A6J4UYV6</accession>
<dbReference type="AlphaFoldDB" id="A0A6J4UYV6"/>
<gene>
    <name evidence="2" type="ORF">AVDCRST_MAG43-2013</name>
</gene>
<dbReference type="PROSITE" id="PS51186">
    <property type="entry name" value="GNAT"/>
    <property type="match status" value="1"/>
</dbReference>
<dbReference type="Gene3D" id="3.40.630.30">
    <property type="match status" value="1"/>
</dbReference>
<sequence length="186" mass="21621">MIEPTYPIRTERLRLRPYAAGDFDDLFAMHSREDVVRHLYWDVRDREEVAAMLERRMTMTVLDKEGDALVLAVELPETGQVIGDALLHWTSEEHRQGEIGFVFHPDFHGRGYASEAAMVMLRLGFEELGLHRIAGRCEAGNVASARLMERLGMRREAHFRENEFVKGRWDDELVFAMLEQEWAAHH</sequence>
<keyword evidence="2" id="KW-0808">Transferase</keyword>
<dbReference type="SUPFAM" id="SSF55729">
    <property type="entry name" value="Acyl-CoA N-acyltransferases (Nat)"/>
    <property type="match status" value="1"/>
</dbReference>
<dbReference type="InterPro" id="IPR000182">
    <property type="entry name" value="GNAT_dom"/>
</dbReference>
<name>A0A6J4UYV6_9BACT</name>
<feature type="domain" description="N-acetyltransferase" evidence="1">
    <location>
        <begin position="13"/>
        <end position="171"/>
    </location>
</feature>
<proteinExistence type="predicted"/>
<dbReference type="InterPro" id="IPR016181">
    <property type="entry name" value="Acyl_CoA_acyltransferase"/>
</dbReference>
<dbReference type="PANTHER" id="PTHR43792:SF1">
    <property type="entry name" value="N-ACETYLTRANSFERASE DOMAIN-CONTAINING PROTEIN"/>
    <property type="match status" value="1"/>
</dbReference>
<dbReference type="PANTHER" id="PTHR43792">
    <property type="entry name" value="GNAT FAMILY, PUTATIVE (AFU_ORTHOLOGUE AFUA_3G00765)-RELATED-RELATED"/>
    <property type="match status" value="1"/>
</dbReference>
<reference evidence="2" key="1">
    <citation type="submission" date="2020-02" db="EMBL/GenBank/DDBJ databases">
        <authorList>
            <person name="Meier V. D."/>
        </authorList>
    </citation>
    <scope>NUCLEOTIDE SEQUENCE</scope>
    <source>
        <strain evidence="2">AVDCRST_MAG43</strain>
    </source>
</reference>
<dbReference type="Pfam" id="PF13302">
    <property type="entry name" value="Acetyltransf_3"/>
    <property type="match status" value="1"/>
</dbReference>